<sequence>MHAIVKNLDLSSKGIWFPITVACVLVLFVLVMKKRNLSWKEVYITYGVVGFAAWFIDTLTGVFLDLYDVGKPSIGLADFIAFGFIPSSLAVIYLNIRTDKNKWMMIALFTVISLLIYWVSEWVGYFKDKGWNSIYSLIAFVVVYALLLPLHKKIIRYPDRKHRK</sequence>
<evidence type="ECO:0000313" key="2">
    <source>
        <dbReference type="EMBL" id="TGA99463.1"/>
    </source>
</evidence>
<feature type="transmembrane region" description="Helical" evidence="1">
    <location>
        <begin position="43"/>
        <end position="64"/>
    </location>
</feature>
<gene>
    <name evidence="2" type="ORF">E4665_03830</name>
</gene>
<proteinExistence type="predicted"/>
<organism evidence="2 3">
    <name type="scientific">Sporolactobacillus shoreae</name>
    <dbReference type="NCBI Taxonomy" id="1465501"/>
    <lineage>
        <taxon>Bacteria</taxon>
        <taxon>Bacillati</taxon>
        <taxon>Bacillota</taxon>
        <taxon>Bacilli</taxon>
        <taxon>Bacillales</taxon>
        <taxon>Sporolactobacillaceae</taxon>
        <taxon>Sporolactobacillus</taxon>
    </lineage>
</organism>
<keyword evidence="1" id="KW-0472">Membrane</keyword>
<protein>
    <submittedName>
        <fullName evidence="2">Uncharacterized protein</fullName>
    </submittedName>
</protein>
<accession>A0A4Z0GQE4</accession>
<dbReference type="OrthoDB" id="2856959at2"/>
<keyword evidence="1" id="KW-1133">Transmembrane helix</keyword>
<evidence type="ECO:0000256" key="1">
    <source>
        <dbReference type="SAM" id="Phobius"/>
    </source>
</evidence>
<comment type="caution">
    <text evidence="2">The sequence shown here is derived from an EMBL/GenBank/DDBJ whole genome shotgun (WGS) entry which is preliminary data.</text>
</comment>
<feature type="transmembrane region" description="Helical" evidence="1">
    <location>
        <begin position="103"/>
        <end position="120"/>
    </location>
</feature>
<dbReference type="Proteomes" id="UP000298347">
    <property type="component" value="Unassembled WGS sequence"/>
</dbReference>
<feature type="transmembrane region" description="Helical" evidence="1">
    <location>
        <begin position="15"/>
        <end position="31"/>
    </location>
</feature>
<evidence type="ECO:0000313" key="3">
    <source>
        <dbReference type="Proteomes" id="UP000298347"/>
    </source>
</evidence>
<dbReference type="AlphaFoldDB" id="A0A4Z0GQE4"/>
<name>A0A4Z0GQE4_9BACL</name>
<feature type="transmembrane region" description="Helical" evidence="1">
    <location>
        <begin position="132"/>
        <end position="150"/>
    </location>
</feature>
<reference evidence="2 3" key="1">
    <citation type="journal article" date="2015" name="Int. J. Syst. Evol. Microbiol.">
        <title>Sporolactobacillus shoreae sp. nov. and Sporolactobacillus spathodeae sp. nov., two spore-forming lactic acid bacteria isolated from tree barks in Thailand.</title>
        <authorList>
            <person name="Thamacharoensuk T."/>
            <person name="Kitahara M."/>
            <person name="Ohkuma M."/>
            <person name="Thongchul N."/>
            <person name="Tanasupawat S."/>
        </authorList>
    </citation>
    <scope>NUCLEOTIDE SEQUENCE [LARGE SCALE GENOMIC DNA]</scope>
    <source>
        <strain evidence="2 3">BK92</strain>
    </source>
</reference>
<dbReference type="RefSeq" id="WP_135347486.1">
    <property type="nucleotide sequence ID" value="NZ_SRJD01000003.1"/>
</dbReference>
<keyword evidence="3" id="KW-1185">Reference proteome</keyword>
<dbReference type="EMBL" id="SRJD01000003">
    <property type="protein sequence ID" value="TGA99463.1"/>
    <property type="molecule type" value="Genomic_DNA"/>
</dbReference>
<keyword evidence="1" id="KW-0812">Transmembrane</keyword>
<feature type="transmembrane region" description="Helical" evidence="1">
    <location>
        <begin position="76"/>
        <end position="96"/>
    </location>
</feature>